<dbReference type="EMBL" id="AY800580">
    <property type="protein sequence ID" value="AAV68816.1"/>
    <property type="molecule type" value="mRNA"/>
</dbReference>
<accession>Q5Q0H1</accession>
<feature type="chain" id="PRO_5004260386" description="FAS1 domain-containing protein" evidence="2">
    <location>
        <begin position="30"/>
        <end position="218"/>
    </location>
</feature>
<evidence type="ECO:0000256" key="1">
    <source>
        <dbReference type="SAM" id="MobiDB-lite"/>
    </source>
</evidence>
<proteinExistence type="evidence at transcript level"/>
<keyword evidence="2" id="KW-0732">Signal</keyword>
<organism evidence="3">
    <name type="scientific">Arabidopsis thaliana</name>
    <name type="common">Mouse-ear cress</name>
    <dbReference type="NCBI Taxonomy" id="3702"/>
    <lineage>
        <taxon>Eukaryota</taxon>
        <taxon>Viridiplantae</taxon>
        <taxon>Streptophyta</taxon>
        <taxon>Embryophyta</taxon>
        <taxon>Tracheophyta</taxon>
        <taxon>Spermatophyta</taxon>
        <taxon>Magnoliopsida</taxon>
        <taxon>eudicotyledons</taxon>
        <taxon>Gunneridae</taxon>
        <taxon>Pentapetalae</taxon>
        <taxon>rosids</taxon>
        <taxon>malvids</taxon>
        <taxon>Brassicales</taxon>
        <taxon>Brassicaceae</taxon>
        <taxon>Camelineae</taxon>
        <taxon>Arabidopsis</taxon>
    </lineage>
</organism>
<dbReference type="PANTHER" id="PTHR33985">
    <property type="entry name" value="OS02G0491300 PROTEIN-RELATED"/>
    <property type="match status" value="1"/>
</dbReference>
<gene>
    <name evidence="3" type="ordered locus">At1g15190</name>
</gene>
<sequence>MAKISSASCFRAIFLGALIILCLPHPSTGVPLEELERAIAILRVRGRALFANAIITSDLLFDLLSDESLTLFAPTDSMLFDLDMTHSLPTLLPSHRLLLTKHSSSNDSIFLDGVQLLIPGLFDGQHIAVHGLADLLPLTAPSSPNRLVEDSTALAKSPWFLGSRFSPAPEPYFAFMDLSPAESPSVEEVSPSPSWGEGEEDFIVGDEGGPLDGRNNGF</sequence>
<feature type="signal peptide" evidence="2">
    <location>
        <begin position="1"/>
        <end position="29"/>
    </location>
</feature>
<dbReference type="PANTHER" id="PTHR33985:SF15">
    <property type="entry name" value="FASCICLIN-LIKE ARABINOGALACTAN PROTEIN 19"/>
    <property type="match status" value="1"/>
</dbReference>
<feature type="compositionally biased region" description="Low complexity" evidence="1">
    <location>
        <begin position="183"/>
        <end position="196"/>
    </location>
</feature>
<dbReference type="AlphaFoldDB" id="Q5Q0H1"/>
<name>Q5Q0H1_ARATH</name>
<evidence type="ECO:0000256" key="2">
    <source>
        <dbReference type="SAM" id="SignalP"/>
    </source>
</evidence>
<protein>
    <recommendedName>
        <fullName evidence="4">FAS1 domain-containing protein</fullName>
    </recommendedName>
</protein>
<dbReference type="InterPro" id="IPR052806">
    <property type="entry name" value="Fasciclin-like_AGP"/>
</dbReference>
<feature type="region of interest" description="Disordered" evidence="1">
    <location>
        <begin position="183"/>
        <end position="218"/>
    </location>
</feature>
<reference evidence="3" key="1">
    <citation type="submission" date="2004-10" db="EMBL/GenBank/DDBJ databases">
        <title>Reconstruction of cDNA sequences for hypothetical genes in Arabidopsis thaliana from 5' and 3' RACE products.</title>
        <authorList>
            <person name="Xiao Y."/>
            <person name="Underwood B."/>
            <person name="Moskal W."/>
            <person name="Wang W."/>
            <person name="Redman J."/>
            <person name="Wu H.C."/>
            <person name="Utterback T."/>
            <person name="Town C.D."/>
        </authorList>
    </citation>
    <scope>NUCLEOTIDE SEQUENCE</scope>
</reference>
<evidence type="ECO:0000313" key="3">
    <source>
        <dbReference type="EMBL" id="AAV68816.1"/>
    </source>
</evidence>
<dbReference type="ExpressionAtlas" id="Q5Q0H1">
    <property type="expression patterns" value="baseline and differential"/>
</dbReference>
<evidence type="ECO:0008006" key="4">
    <source>
        <dbReference type="Google" id="ProtNLM"/>
    </source>
</evidence>